<reference evidence="2" key="2">
    <citation type="submission" date="2025-08" db="UniProtKB">
        <authorList>
            <consortium name="Ensembl"/>
        </authorList>
    </citation>
    <scope>IDENTIFICATION</scope>
    <source>
        <strain evidence="2">Thorbecke</strain>
    </source>
</reference>
<dbReference type="eggNOG" id="ENOG502SU77">
    <property type="taxonomic scope" value="Eukaryota"/>
</dbReference>
<dbReference type="AlphaFoldDB" id="G1SEA4"/>
<dbReference type="PANTHER" id="PTHR36475">
    <property type="entry name" value="LEUCINE-RICH SINGLE-PASS MEMBRANE PROTEIN 1"/>
    <property type="match status" value="1"/>
</dbReference>
<keyword evidence="1" id="KW-1133">Transmembrane helix</keyword>
<reference evidence="2" key="3">
    <citation type="submission" date="2025-09" db="UniProtKB">
        <authorList>
            <consortium name="Ensembl"/>
        </authorList>
    </citation>
    <scope>IDENTIFICATION</scope>
    <source>
        <strain evidence="2">Thorbecke</strain>
    </source>
</reference>
<reference evidence="2 3" key="1">
    <citation type="journal article" date="2011" name="Nature">
        <title>A high-resolution map of human evolutionary constraint using 29 mammals.</title>
        <authorList>
            <person name="Lindblad-Toh K."/>
            <person name="Garber M."/>
            <person name="Zuk O."/>
            <person name="Lin M.F."/>
            <person name="Parker B.J."/>
            <person name="Washietl S."/>
            <person name="Kheradpour P."/>
            <person name="Ernst J."/>
            <person name="Jordan G."/>
            <person name="Mauceli E."/>
            <person name="Ward L.D."/>
            <person name="Lowe C.B."/>
            <person name="Holloway A.K."/>
            <person name="Clamp M."/>
            <person name="Gnerre S."/>
            <person name="Alfoldi J."/>
            <person name="Beal K."/>
            <person name="Chang J."/>
            <person name="Clawson H."/>
            <person name="Cuff J."/>
            <person name="Di Palma F."/>
            <person name="Fitzgerald S."/>
            <person name="Flicek P."/>
            <person name="Guttman M."/>
            <person name="Hubisz M.J."/>
            <person name="Jaffe D.B."/>
            <person name="Jungreis I."/>
            <person name="Kent W.J."/>
            <person name="Kostka D."/>
            <person name="Lara M."/>
            <person name="Martins A.L."/>
            <person name="Massingham T."/>
            <person name="Moltke I."/>
            <person name="Raney B.J."/>
            <person name="Rasmussen M.D."/>
            <person name="Robinson J."/>
            <person name="Stark A."/>
            <person name="Vilella A.J."/>
            <person name="Wen J."/>
            <person name="Xie X."/>
            <person name="Zody M.C."/>
            <person name="Baldwin J."/>
            <person name="Bloom T."/>
            <person name="Chin C.W."/>
            <person name="Heiman D."/>
            <person name="Nicol R."/>
            <person name="Nusbaum C."/>
            <person name="Young S."/>
            <person name="Wilkinson J."/>
            <person name="Worley K.C."/>
            <person name="Kovar C.L."/>
            <person name="Muzny D.M."/>
            <person name="Gibbs R.A."/>
            <person name="Cree A."/>
            <person name="Dihn H.H."/>
            <person name="Fowler G."/>
            <person name="Jhangiani S."/>
            <person name="Joshi V."/>
            <person name="Lee S."/>
            <person name="Lewis L.R."/>
            <person name="Nazareth L.V."/>
            <person name="Okwuonu G."/>
            <person name="Santibanez J."/>
            <person name="Warren W.C."/>
            <person name="Mardis E.R."/>
            <person name="Weinstock G.M."/>
            <person name="Wilson R.K."/>
            <person name="Delehaunty K."/>
            <person name="Dooling D."/>
            <person name="Fronik C."/>
            <person name="Fulton L."/>
            <person name="Fulton B."/>
            <person name="Graves T."/>
            <person name="Minx P."/>
            <person name="Sodergren E."/>
            <person name="Birney E."/>
            <person name="Margulies E.H."/>
            <person name="Herrero J."/>
            <person name="Green E.D."/>
            <person name="Haussler D."/>
            <person name="Siepel A."/>
            <person name="Goldman N."/>
            <person name="Pollard K.S."/>
            <person name="Pedersen J.S."/>
            <person name="Lander E.S."/>
            <person name="Kellis M."/>
        </authorList>
    </citation>
    <scope>NUCLEOTIDE SEQUENCE [LARGE SCALE GENOMIC DNA]</scope>
    <source>
        <strain evidence="2 3">Thorbecke inbred</strain>
    </source>
</reference>
<proteinExistence type="predicted"/>
<evidence type="ECO:0000256" key="1">
    <source>
        <dbReference type="SAM" id="Phobius"/>
    </source>
</evidence>
<dbReference type="CTD" id="286006"/>
<dbReference type="HOGENOM" id="CLU_159418_0_0_1"/>
<protein>
    <submittedName>
        <fullName evidence="2">Leucine rich single-pass membrane protein 1</fullName>
    </submittedName>
</protein>
<dbReference type="OMA" id="CPAESQH"/>
<dbReference type="GeneTree" id="ENSGT00390000010292"/>
<dbReference type="Bgee" id="ENSOCUG00000000894">
    <property type="expression patterns" value="Expressed in smooth muscle tissue and 12 other cell types or tissues"/>
</dbReference>
<dbReference type="InParanoid" id="G1SEA4"/>
<keyword evidence="3" id="KW-1185">Reference proteome</keyword>
<dbReference type="Ensembl" id="ENSOCUT00000000894.1">
    <property type="protein sequence ID" value="ENSOCUP00000000772.1"/>
    <property type="gene ID" value="ENSOCUG00000000894.1"/>
</dbReference>
<dbReference type="Pfam" id="PF15145">
    <property type="entry name" value="DUF4577"/>
    <property type="match status" value="1"/>
</dbReference>
<keyword evidence="1" id="KW-0812">Transmembrane</keyword>
<name>G1SEA4_RABIT</name>
<dbReference type="Proteomes" id="UP000001811">
    <property type="component" value="Chromosome 7"/>
</dbReference>
<dbReference type="PaxDb" id="9986-ENSOCUP00000000772"/>
<accession>G1SEA4</accession>
<dbReference type="PANTHER" id="PTHR36475:SF1">
    <property type="entry name" value="LEUCINE-RICH SINGLE-PASS MEMBRANE PROTEIN 1"/>
    <property type="match status" value="1"/>
</dbReference>
<sequence length="128" mass="14378">MNRASQDTGSRERHEDRKLYVVDSINDLNKLNLCPAESQHLFPLEEKSPELGTNSGSGSWSLLFVGLLIVLTVSLALVSFAIFLIIQTGNRMDDVSRRLVAEGKDIDDLKKINNMIIKRLNLLDPEQN</sequence>
<gene>
    <name evidence="2" type="primary">LSMEM1</name>
</gene>
<evidence type="ECO:0000313" key="3">
    <source>
        <dbReference type="Proteomes" id="UP000001811"/>
    </source>
</evidence>
<dbReference type="RefSeq" id="XP_069927206.1">
    <property type="nucleotide sequence ID" value="XM_070071105.1"/>
</dbReference>
<dbReference type="GeneID" id="100348224"/>
<keyword evidence="1" id="KW-0472">Membrane</keyword>
<dbReference type="InterPro" id="IPR028099">
    <property type="entry name" value="DUF4577"/>
</dbReference>
<evidence type="ECO:0000313" key="2">
    <source>
        <dbReference type="Ensembl" id="ENSOCUP00000000772.1"/>
    </source>
</evidence>
<organism evidence="2 3">
    <name type="scientific">Oryctolagus cuniculus</name>
    <name type="common">Rabbit</name>
    <dbReference type="NCBI Taxonomy" id="9986"/>
    <lineage>
        <taxon>Eukaryota</taxon>
        <taxon>Metazoa</taxon>
        <taxon>Chordata</taxon>
        <taxon>Craniata</taxon>
        <taxon>Vertebrata</taxon>
        <taxon>Euteleostomi</taxon>
        <taxon>Mammalia</taxon>
        <taxon>Eutheria</taxon>
        <taxon>Euarchontoglires</taxon>
        <taxon>Glires</taxon>
        <taxon>Lagomorpha</taxon>
        <taxon>Leporidae</taxon>
        <taxon>Oryctolagus</taxon>
    </lineage>
</organism>
<dbReference type="EMBL" id="AAGW02038266">
    <property type="status" value="NOT_ANNOTATED_CDS"/>
    <property type="molecule type" value="Genomic_DNA"/>
</dbReference>
<feature type="transmembrane region" description="Helical" evidence="1">
    <location>
        <begin position="60"/>
        <end position="86"/>
    </location>
</feature>
<dbReference type="FunCoup" id="G1SEA4">
    <property type="interactions" value="2"/>
</dbReference>
<dbReference type="RefSeq" id="XP_069927205.1">
    <property type="nucleotide sequence ID" value="XM_070071104.1"/>
</dbReference>
<dbReference type="STRING" id="9986.ENSOCUP00000000772"/>